<dbReference type="EMBL" id="GG698479">
    <property type="protein sequence ID" value="EGD93262.1"/>
    <property type="molecule type" value="Genomic_DNA"/>
</dbReference>
<keyword evidence="3" id="KW-1185">Reference proteome</keyword>
<feature type="compositionally biased region" description="Basic and acidic residues" evidence="1">
    <location>
        <begin position="179"/>
        <end position="194"/>
    </location>
</feature>
<organism evidence="2 3">
    <name type="scientific">Trichophyton tonsurans (strain CBS 112818)</name>
    <name type="common">Scalp ringworm fungus</name>
    <dbReference type="NCBI Taxonomy" id="647933"/>
    <lineage>
        <taxon>Eukaryota</taxon>
        <taxon>Fungi</taxon>
        <taxon>Dikarya</taxon>
        <taxon>Ascomycota</taxon>
        <taxon>Pezizomycotina</taxon>
        <taxon>Eurotiomycetes</taxon>
        <taxon>Eurotiomycetidae</taxon>
        <taxon>Onygenales</taxon>
        <taxon>Arthrodermataceae</taxon>
        <taxon>Trichophyton</taxon>
    </lineage>
</organism>
<gene>
    <name evidence="2" type="ORF">TESG_00810</name>
</gene>
<protein>
    <submittedName>
        <fullName evidence="2">Uncharacterized protein</fullName>
    </submittedName>
</protein>
<proteinExistence type="predicted"/>
<evidence type="ECO:0000313" key="2">
    <source>
        <dbReference type="EMBL" id="EGD93262.1"/>
    </source>
</evidence>
<dbReference type="Proteomes" id="UP000009172">
    <property type="component" value="Unassembled WGS sequence"/>
</dbReference>
<reference evidence="3" key="1">
    <citation type="journal article" date="2012" name="MBio">
        <title>Comparative genome analysis of Trichophyton rubrum and related dermatophytes reveals candidate genes involved in infection.</title>
        <authorList>
            <person name="Martinez D.A."/>
            <person name="Oliver B.G."/>
            <person name="Graeser Y."/>
            <person name="Goldberg J.M."/>
            <person name="Li W."/>
            <person name="Martinez-Rossi N.M."/>
            <person name="Monod M."/>
            <person name="Shelest E."/>
            <person name="Barton R.C."/>
            <person name="Birch E."/>
            <person name="Brakhage A.A."/>
            <person name="Chen Z."/>
            <person name="Gurr S.J."/>
            <person name="Heiman D."/>
            <person name="Heitman J."/>
            <person name="Kosti I."/>
            <person name="Rossi A."/>
            <person name="Saif S."/>
            <person name="Samalova M."/>
            <person name="Saunders C.W."/>
            <person name="Shea T."/>
            <person name="Summerbell R.C."/>
            <person name="Xu J."/>
            <person name="Young S."/>
            <person name="Zeng Q."/>
            <person name="Birren B.W."/>
            <person name="Cuomo C.A."/>
            <person name="White T.C."/>
        </authorList>
    </citation>
    <scope>NUCLEOTIDE SEQUENCE [LARGE SCALE GENOMIC DNA]</scope>
    <source>
        <strain evidence="3">CBS 112818</strain>
    </source>
</reference>
<dbReference type="AlphaFoldDB" id="F2RPM7"/>
<name>F2RPM7_TRIT1</name>
<feature type="region of interest" description="Disordered" evidence="1">
    <location>
        <begin position="149"/>
        <end position="194"/>
    </location>
</feature>
<sequence length="194" mass="21881">MNIGPLRQVAAISWRIVQADINDRNNNSTGNDMAAILSKESTRRLKTMAFRRPRFYTRAFMAITLLQSIAQAHAAEALQMMLYHPTSLNATSAWKDKIFVLRSAPSGLTRGAINHMGCRKCCYEYHIDDAVHKYGWRYSRLGPTAEEVRARRQYPGKPGGRDSGQCDALRSIPGLVGDSRMRDEIGHKKSGRER</sequence>
<evidence type="ECO:0000256" key="1">
    <source>
        <dbReference type="SAM" id="MobiDB-lite"/>
    </source>
</evidence>
<evidence type="ECO:0000313" key="3">
    <source>
        <dbReference type="Proteomes" id="UP000009172"/>
    </source>
</evidence>
<accession>F2RPM7</accession>
<dbReference type="HOGENOM" id="CLU_1240914_0_0_1"/>